<evidence type="ECO:0000313" key="1">
    <source>
        <dbReference type="EMBL" id="SQC72279.1"/>
    </source>
</evidence>
<gene>
    <name evidence="1" type="ORF">NCTC13940_03000</name>
</gene>
<dbReference type="Proteomes" id="UP000250257">
    <property type="component" value="Unassembled WGS sequence"/>
</dbReference>
<evidence type="ECO:0000313" key="2">
    <source>
        <dbReference type="Proteomes" id="UP000250257"/>
    </source>
</evidence>
<protein>
    <submittedName>
        <fullName evidence="1">Uncharacterized protein</fullName>
    </submittedName>
</protein>
<sequence length="173" mass="20579">MFEQFNIPALERAVKDGKTIRFSHDPMLDAYKDSYLRKEWNYLKSEHNYKRLKQEGDVWIAVKKSDQLVDEIANEFETYFGDKIDTISIYNVTDTPYPMFNFRFELYNSFIIEFSYNRGAIGCGINFGNYGVDVKNSIGWYDLKNIGQFCKELDEDIRLRIPDKFLQRKGWLE</sequence>
<name>A0A2X3JGL3_9LIST</name>
<accession>A0A2X3JGL3</accession>
<reference evidence="1 2" key="1">
    <citation type="submission" date="2018-06" db="EMBL/GenBank/DDBJ databases">
        <authorList>
            <consortium name="Pathogen Informatics"/>
            <person name="Doyle S."/>
        </authorList>
    </citation>
    <scope>NUCLEOTIDE SEQUENCE [LARGE SCALE GENOMIC DNA]</scope>
    <source>
        <strain evidence="1 2">NCTC13940</strain>
    </source>
</reference>
<proteinExistence type="predicted"/>
<dbReference type="AlphaFoldDB" id="A0A2X3JGL3"/>
<dbReference type="STRING" id="1214117.LFLEISCH_00435"/>
<dbReference type="EMBL" id="UAWT01000050">
    <property type="protein sequence ID" value="SQC72279.1"/>
    <property type="molecule type" value="Genomic_DNA"/>
</dbReference>
<organism evidence="1 2">
    <name type="scientific">Listeria fleischmannii subsp. fleischmannii</name>
    <dbReference type="NCBI Taxonomy" id="1671902"/>
    <lineage>
        <taxon>Bacteria</taxon>
        <taxon>Bacillati</taxon>
        <taxon>Bacillota</taxon>
        <taxon>Bacilli</taxon>
        <taxon>Bacillales</taxon>
        <taxon>Listeriaceae</taxon>
        <taxon>Listeria</taxon>
    </lineage>
</organism>